<dbReference type="InterPro" id="IPR035926">
    <property type="entry name" value="NusB-like_sf"/>
</dbReference>
<name>A0A0G1P2Y4_9BACT</name>
<feature type="domain" description="NusB/RsmB/TIM44" evidence="7">
    <location>
        <begin position="6"/>
        <end position="134"/>
    </location>
</feature>
<dbReference type="InterPro" id="IPR011605">
    <property type="entry name" value="NusB_fam"/>
</dbReference>
<keyword evidence="4 6" id="KW-0805">Transcription regulation</keyword>
<dbReference type="GO" id="GO:0031564">
    <property type="term" value="P:transcription antitermination"/>
    <property type="evidence" value="ECO:0007669"/>
    <property type="project" value="UniProtKB-KW"/>
</dbReference>
<dbReference type="InterPro" id="IPR006027">
    <property type="entry name" value="NusB_RsmB_TIM44"/>
</dbReference>
<protein>
    <recommendedName>
        <fullName evidence="6">Transcription antitermination protein NusB</fullName>
    </recommendedName>
    <alternativeName>
        <fullName evidence="6">Antitermination factor NusB</fullName>
    </alternativeName>
</protein>
<proteinExistence type="inferred from homology"/>
<accession>A0A0G1P2Y4</accession>
<evidence type="ECO:0000256" key="1">
    <source>
        <dbReference type="ARBA" id="ARBA00005952"/>
    </source>
</evidence>
<keyword evidence="2 6" id="KW-0889">Transcription antitermination</keyword>
<dbReference type="HAMAP" id="MF_00073">
    <property type="entry name" value="NusB"/>
    <property type="match status" value="1"/>
</dbReference>
<evidence type="ECO:0000256" key="5">
    <source>
        <dbReference type="ARBA" id="ARBA00023163"/>
    </source>
</evidence>
<dbReference type="PANTHER" id="PTHR11078:SF3">
    <property type="entry name" value="ANTITERMINATION NUSB DOMAIN-CONTAINING PROTEIN"/>
    <property type="match status" value="1"/>
</dbReference>
<evidence type="ECO:0000256" key="3">
    <source>
        <dbReference type="ARBA" id="ARBA00022884"/>
    </source>
</evidence>
<comment type="function">
    <text evidence="6">Involved in transcription antitermination. Required for transcription of ribosomal RNA (rRNA) genes. Binds specifically to the boxA antiterminator sequence of the ribosomal RNA (rrn) operons.</text>
</comment>
<dbReference type="PATRIC" id="fig|1619042.3.peg.139"/>
<dbReference type="GO" id="GO:0003723">
    <property type="term" value="F:RNA binding"/>
    <property type="evidence" value="ECO:0007669"/>
    <property type="project" value="UniProtKB-UniRule"/>
</dbReference>
<gene>
    <name evidence="6" type="primary">nusB</name>
    <name evidence="8" type="ORF">UX39_C0002G0038</name>
</gene>
<dbReference type="Gene3D" id="1.10.940.10">
    <property type="entry name" value="NusB-like"/>
    <property type="match status" value="1"/>
</dbReference>
<dbReference type="PANTHER" id="PTHR11078">
    <property type="entry name" value="N UTILIZATION SUBSTANCE PROTEIN B-RELATED"/>
    <property type="match status" value="1"/>
</dbReference>
<evidence type="ECO:0000259" key="7">
    <source>
        <dbReference type="Pfam" id="PF01029"/>
    </source>
</evidence>
<organism evidence="8 9">
    <name type="scientific">Candidatus Magasanikbacteria bacterium GW2011_GWA2_46_17</name>
    <dbReference type="NCBI Taxonomy" id="1619042"/>
    <lineage>
        <taxon>Bacteria</taxon>
        <taxon>Candidatus Magasanikiibacteriota</taxon>
    </lineage>
</organism>
<evidence type="ECO:0000256" key="2">
    <source>
        <dbReference type="ARBA" id="ARBA00022814"/>
    </source>
</evidence>
<dbReference type="AlphaFoldDB" id="A0A0G1P2Y4"/>
<dbReference type="SUPFAM" id="SSF48013">
    <property type="entry name" value="NusB-like"/>
    <property type="match status" value="1"/>
</dbReference>
<evidence type="ECO:0000313" key="8">
    <source>
        <dbReference type="EMBL" id="KKU27259.1"/>
    </source>
</evidence>
<keyword evidence="5 6" id="KW-0804">Transcription</keyword>
<keyword evidence="3 6" id="KW-0694">RNA-binding</keyword>
<dbReference type="Pfam" id="PF01029">
    <property type="entry name" value="NusB"/>
    <property type="match status" value="1"/>
</dbReference>
<comment type="caution">
    <text evidence="8">The sequence shown here is derived from an EMBL/GenBank/DDBJ whole genome shotgun (WGS) entry which is preliminary data.</text>
</comment>
<reference evidence="8 9" key="1">
    <citation type="journal article" date="2015" name="Nature">
        <title>rRNA introns, odd ribosomes, and small enigmatic genomes across a large radiation of phyla.</title>
        <authorList>
            <person name="Brown C.T."/>
            <person name="Hug L.A."/>
            <person name="Thomas B.C."/>
            <person name="Sharon I."/>
            <person name="Castelle C.J."/>
            <person name="Singh A."/>
            <person name="Wilkins M.J."/>
            <person name="Williams K.H."/>
            <person name="Banfield J.F."/>
        </authorList>
    </citation>
    <scope>NUCLEOTIDE SEQUENCE [LARGE SCALE GENOMIC DNA]</scope>
</reference>
<evidence type="ECO:0000256" key="6">
    <source>
        <dbReference type="HAMAP-Rule" id="MF_00073"/>
    </source>
</evidence>
<dbReference type="EMBL" id="LCMA01000002">
    <property type="protein sequence ID" value="KKU27259.1"/>
    <property type="molecule type" value="Genomic_DNA"/>
</dbReference>
<evidence type="ECO:0000313" key="9">
    <source>
        <dbReference type="Proteomes" id="UP000034175"/>
    </source>
</evidence>
<comment type="similarity">
    <text evidence="1 6">Belongs to the NusB family.</text>
</comment>
<dbReference type="NCBIfam" id="TIGR01951">
    <property type="entry name" value="nusB"/>
    <property type="match status" value="1"/>
</dbReference>
<dbReference type="Proteomes" id="UP000034175">
    <property type="component" value="Unassembled WGS sequence"/>
</dbReference>
<evidence type="ECO:0000256" key="4">
    <source>
        <dbReference type="ARBA" id="ARBA00023015"/>
    </source>
</evidence>
<sequence length="152" mass="16780">MSSRHVARTVALQSLYEWDFNGKHSAILPAILQRNVQEFATGVKDTSFVKTIIDGVLDNLDAIDALIVHYAPEWPLEQITTIDRNVLRIGIFELKMNPDIPAKVAINEAIEVAKAYGGMASGRFVNGVLGAIYKDMVAKGELKEIDKQKEAV</sequence>
<dbReference type="GO" id="GO:0006353">
    <property type="term" value="P:DNA-templated transcription termination"/>
    <property type="evidence" value="ECO:0007669"/>
    <property type="project" value="UniProtKB-UniRule"/>
</dbReference>
<dbReference type="GO" id="GO:0005829">
    <property type="term" value="C:cytosol"/>
    <property type="evidence" value="ECO:0007669"/>
    <property type="project" value="TreeGrafter"/>
</dbReference>